<proteinExistence type="predicted"/>
<dbReference type="GO" id="GO:0051301">
    <property type="term" value="P:cell division"/>
    <property type="evidence" value="ECO:0007669"/>
    <property type="project" value="UniProtKB-KW"/>
</dbReference>
<organism evidence="1 2">
    <name type="scientific">Acerihabitans arboris</name>
    <dbReference type="NCBI Taxonomy" id="2691583"/>
    <lineage>
        <taxon>Bacteria</taxon>
        <taxon>Pseudomonadati</taxon>
        <taxon>Pseudomonadota</taxon>
        <taxon>Gammaproteobacteria</taxon>
        <taxon>Enterobacterales</taxon>
        <taxon>Pectobacteriaceae</taxon>
        <taxon>Acerihabitans</taxon>
    </lineage>
</organism>
<protein>
    <submittedName>
        <fullName evidence="1">Cell division protein FtsH</fullName>
    </submittedName>
</protein>
<keyword evidence="2" id="KW-1185">Reference proteome</keyword>
<dbReference type="AlphaFoldDB" id="A0A845SJL8"/>
<gene>
    <name evidence="1" type="ORF">GRH90_12545</name>
</gene>
<reference evidence="1 2" key="1">
    <citation type="submission" date="2019-12" db="EMBL/GenBank/DDBJ databases">
        <authorList>
            <person name="Lee S.D."/>
        </authorList>
    </citation>
    <scope>NUCLEOTIDE SEQUENCE [LARGE SCALE GENOMIC DNA]</scope>
    <source>
        <strain evidence="1 2">SAP-6</strain>
    </source>
</reference>
<comment type="caution">
    <text evidence="1">The sequence shown here is derived from an EMBL/GenBank/DDBJ whole genome shotgun (WGS) entry which is preliminary data.</text>
</comment>
<dbReference type="RefSeq" id="WP_162366293.1">
    <property type="nucleotide sequence ID" value="NZ_WUBS01000008.1"/>
</dbReference>
<dbReference type="Pfam" id="PF13997">
    <property type="entry name" value="YqjK"/>
    <property type="match status" value="1"/>
</dbReference>
<keyword evidence="1" id="KW-0132">Cell division</keyword>
<dbReference type="InterPro" id="IPR025612">
    <property type="entry name" value="YqjK"/>
</dbReference>
<evidence type="ECO:0000313" key="1">
    <source>
        <dbReference type="EMBL" id="NDL63572.1"/>
    </source>
</evidence>
<sequence>MSDKNPKVTKIELLRKIHQQRLDLGAEKRAWYYATARYDRGWNTLLGLRKYLIAGSSLLALYNIRHPSRLILWTKRALGIIGTIRLIRSTLQSR</sequence>
<name>A0A845SJL8_9GAMM</name>
<evidence type="ECO:0000313" key="2">
    <source>
        <dbReference type="Proteomes" id="UP000461443"/>
    </source>
</evidence>
<accession>A0A845SJL8</accession>
<dbReference type="Proteomes" id="UP000461443">
    <property type="component" value="Unassembled WGS sequence"/>
</dbReference>
<keyword evidence="1" id="KW-0131">Cell cycle</keyword>
<reference evidence="1 2" key="2">
    <citation type="submission" date="2020-02" db="EMBL/GenBank/DDBJ databases">
        <title>The new genus of Enterobacteriales.</title>
        <authorList>
            <person name="Kim I.S."/>
        </authorList>
    </citation>
    <scope>NUCLEOTIDE SEQUENCE [LARGE SCALE GENOMIC DNA]</scope>
    <source>
        <strain evidence="1 2">SAP-6</strain>
    </source>
</reference>
<dbReference type="EMBL" id="WUBS01000008">
    <property type="protein sequence ID" value="NDL63572.1"/>
    <property type="molecule type" value="Genomic_DNA"/>
</dbReference>